<dbReference type="KEGG" id="nay:HYG81_04605"/>
<feature type="region of interest" description="Disordered" evidence="1">
    <location>
        <begin position="1"/>
        <end position="57"/>
    </location>
</feature>
<evidence type="ECO:0000313" key="2">
    <source>
        <dbReference type="EMBL" id="QLK26897.1"/>
    </source>
</evidence>
<reference evidence="2 3" key="1">
    <citation type="submission" date="2020-07" db="EMBL/GenBank/DDBJ databases">
        <title>Natrinema (YPL30) sp. nov. and Haloterrigena xxxxxx (YPL8) sp. nov., isolated from a salt mine.</title>
        <authorList>
            <person name="Cui H."/>
        </authorList>
    </citation>
    <scope>NUCLEOTIDE SEQUENCE [LARGE SCALE GENOMIC DNA]</scope>
    <source>
        <strain evidence="2 3">YPL13</strain>
    </source>
</reference>
<keyword evidence="3" id="KW-1185">Reference proteome</keyword>
<evidence type="ECO:0000256" key="1">
    <source>
        <dbReference type="SAM" id="MobiDB-lite"/>
    </source>
</evidence>
<dbReference type="OrthoDB" id="166188at2157"/>
<dbReference type="AlphaFoldDB" id="A0A7D6CPL5"/>
<feature type="compositionally biased region" description="Basic and acidic residues" evidence="1">
    <location>
        <begin position="1"/>
        <end position="47"/>
    </location>
</feature>
<dbReference type="EMBL" id="CP059154">
    <property type="protein sequence ID" value="QLK26897.1"/>
    <property type="molecule type" value="Genomic_DNA"/>
</dbReference>
<protein>
    <recommendedName>
        <fullName evidence="4">DUF2795 domain-containing protein</fullName>
    </recommendedName>
</protein>
<evidence type="ECO:0000313" key="3">
    <source>
        <dbReference type="Proteomes" id="UP000510869"/>
    </source>
</evidence>
<name>A0A7D6CPL5_9EURY</name>
<dbReference type="GeneID" id="56142460"/>
<proteinExistence type="predicted"/>
<accession>A0A7D6CPL5</accession>
<evidence type="ECO:0008006" key="4">
    <source>
        <dbReference type="Google" id="ProtNLM"/>
    </source>
</evidence>
<dbReference type="InterPro" id="IPR043899">
    <property type="entry name" value="DUF5789"/>
</dbReference>
<sequence length="111" mass="12851">MGDNKKGRDKQADDEERRQRERELEEARDRGDESEPVHDETGERLGDLDEALESQDYPTMTDELIEAHGDREVETQEGWKSIDEVLAPIDNEQYDSADDVRNRIQGLIHRG</sequence>
<dbReference type="RefSeq" id="WP_180842068.1">
    <property type="nucleotide sequence ID" value="NZ_CP059154.1"/>
</dbReference>
<gene>
    <name evidence="2" type="ORF">HYG81_04605</name>
</gene>
<dbReference type="Pfam" id="PF19102">
    <property type="entry name" value="DUF5789"/>
    <property type="match status" value="1"/>
</dbReference>
<organism evidence="2 3">
    <name type="scientific">Natrinema zhouii</name>
    <dbReference type="NCBI Taxonomy" id="1710539"/>
    <lineage>
        <taxon>Archaea</taxon>
        <taxon>Methanobacteriati</taxon>
        <taxon>Methanobacteriota</taxon>
        <taxon>Stenosarchaea group</taxon>
        <taxon>Halobacteria</taxon>
        <taxon>Halobacteriales</taxon>
        <taxon>Natrialbaceae</taxon>
        <taxon>Natrinema</taxon>
    </lineage>
</organism>
<dbReference type="Proteomes" id="UP000510869">
    <property type="component" value="Chromosome"/>
</dbReference>